<accession>A0A7J7EY89</accession>
<proteinExistence type="predicted"/>
<keyword evidence="3" id="KW-1185">Reference proteome</keyword>
<feature type="compositionally biased region" description="Polar residues" evidence="1">
    <location>
        <begin position="90"/>
        <end position="105"/>
    </location>
</feature>
<organism evidence="2 3">
    <name type="scientific">Diceros bicornis minor</name>
    <name type="common">South-central black rhinoceros</name>
    <dbReference type="NCBI Taxonomy" id="77932"/>
    <lineage>
        <taxon>Eukaryota</taxon>
        <taxon>Metazoa</taxon>
        <taxon>Chordata</taxon>
        <taxon>Craniata</taxon>
        <taxon>Vertebrata</taxon>
        <taxon>Euteleostomi</taxon>
        <taxon>Mammalia</taxon>
        <taxon>Eutheria</taxon>
        <taxon>Laurasiatheria</taxon>
        <taxon>Perissodactyla</taxon>
        <taxon>Rhinocerotidae</taxon>
        <taxon>Diceros</taxon>
    </lineage>
</organism>
<evidence type="ECO:0000313" key="2">
    <source>
        <dbReference type="EMBL" id="KAF5920693.1"/>
    </source>
</evidence>
<gene>
    <name evidence="2" type="ORF">HPG69_014730</name>
</gene>
<sequence length="140" mass="14894">MTWVSTTVISSTALNKKTMTAEQQTRGLVGGAYSCASLWTNKQGWGPYSGGHPLQFAGSKELSTSFPEISGTNLTPQSSEITALPVSVTFSEKPNTQTDVNSSPPTFMPDVSTPDLVTRRSVSSASYGSHKIPRTHPGTQ</sequence>
<dbReference type="Proteomes" id="UP000551758">
    <property type="component" value="Unassembled WGS sequence"/>
</dbReference>
<comment type="caution">
    <text evidence="2">The sequence shown here is derived from an EMBL/GenBank/DDBJ whole genome shotgun (WGS) entry which is preliminary data.</text>
</comment>
<dbReference type="EMBL" id="JACDTQ010001936">
    <property type="protein sequence ID" value="KAF5920693.1"/>
    <property type="molecule type" value="Genomic_DNA"/>
</dbReference>
<evidence type="ECO:0000313" key="3">
    <source>
        <dbReference type="Proteomes" id="UP000551758"/>
    </source>
</evidence>
<evidence type="ECO:0000256" key="1">
    <source>
        <dbReference type="SAM" id="MobiDB-lite"/>
    </source>
</evidence>
<name>A0A7J7EY89_DICBM</name>
<reference evidence="2 3" key="1">
    <citation type="journal article" date="2020" name="Mol. Biol. Evol.">
        <title>Interspecific Gene Flow and the Evolution of Specialization in Black and White Rhinoceros.</title>
        <authorList>
            <person name="Moodley Y."/>
            <person name="Westbury M.V."/>
            <person name="Russo I.M."/>
            <person name="Gopalakrishnan S."/>
            <person name="Rakotoarivelo A."/>
            <person name="Olsen R.A."/>
            <person name="Prost S."/>
            <person name="Tunstall T."/>
            <person name="Ryder O.A."/>
            <person name="Dalen L."/>
            <person name="Bruford M.W."/>
        </authorList>
    </citation>
    <scope>NUCLEOTIDE SEQUENCE [LARGE SCALE GENOMIC DNA]</scope>
    <source>
        <strain evidence="2">SBR-YM</strain>
        <tissue evidence="2">Skin</tissue>
    </source>
</reference>
<protein>
    <submittedName>
        <fullName evidence="2">Uncharacterized protein</fullName>
    </submittedName>
</protein>
<feature type="region of interest" description="Disordered" evidence="1">
    <location>
        <begin position="90"/>
        <end position="140"/>
    </location>
</feature>
<dbReference type="AlphaFoldDB" id="A0A7J7EY89"/>